<organism evidence="1 2">
    <name type="scientific">Pseudomonas farsensis</name>
    <dbReference type="NCBI Taxonomy" id="2745492"/>
    <lineage>
        <taxon>Bacteria</taxon>
        <taxon>Pseudomonadati</taxon>
        <taxon>Pseudomonadota</taxon>
        <taxon>Gammaproteobacteria</taxon>
        <taxon>Pseudomonadales</taxon>
        <taxon>Pseudomonadaceae</taxon>
        <taxon>Pseudomonas</taxon>
    </lineage>
</organism>
<evidence type="ECO:0000313" key="2">
    <source>
        <dbReference type="Proteomes" id="UP001380290"/>
    </source>
</evidence>
<dbReference type="Proteomes" id="UP001380290">
    <property type="component" value="Unassembled WGS sequence"/>
</dbReference>
<sequence length="168" mass="19100">MELHFCITPAHTDARLAETLAQQTQAHDRVIAAVEDWQNRMLAPLRRVLPAWLIGTGAPRKPFQRLNHRLIEARLRQTLKAAEGQYCLAFDEQGFNLRRGNGAPEGLAWEQITHLRESADFYAVSDAKLERKKLAYRIPRHSELMPADAYQQGLQAFIAKCPVAPQPH</sequence>
<accession>A0ABU8QSD6</accession>
<evidence type="ECO:0000313" key="1">
    <source>
        <dbReference type="EMBL" id="MEJ5863571.1"/>
    </source>
</evidence>
<reference evidence="1 2" key="1">
    <citation type="submission" date="2024-02" db="EMBL/GenBank/DDBJ databases">
        <title>Identification of pathogenicity and growth-promoting function of Pseudomonas putida variant.</title>
        <authorList>
            <person name="Sun J."/>
        </authorList>
    </citation>
    <scope>NUCLEOTIDE SEQUENCE [LARGE SCALE GENOMIC DNA]</scope>
    <source>
        <strain evidence="1 2">A03</strain>
    </source>
</reference>
<name>A0ABU8QSD6_9PSED</name>
<gene>
    <name evidence="1" type="ORF">V7S98_10075</name>
</gene>
<protein>
    <submittedName>
        <fullName evidence="1">Uncharacterized protein</fullName>
    </submittedName>
</protein>
<keyword evidence="2" id="KW-1185">Reference proteome</keyword>
<dbReference type="EMBL" id="JBBHLC010000021">
    <property type="protein sequence ID" value="MEJ5863571.1"/>
    <property type="molecule type" value="Genomic_DNA"/>
</dbReference>
<comment type="caution">
    <text evidence="1">The sequence shown here is derived from an EMBL/GenBank/DDBJ whole genome shotgun (WGS) entry which is preliminary data.</text>
</comment>
<dbReference type="RefSeq" id="WP_339599150.1">
    <property type="nucleotide sequence ID" value="NZ_JBBHLC010000021.1"/>
</dbReference>
<proteinExistence type="predicted"/>